<evidence type="ECO:0000313" key="5">
    <source>
        <dbReference type="Proteomes" id="UP001454036"/>
    </source>
</evidence>
<evidence type="ECO:0000256" key="1">
    <source>
        <dbReference type="ARBA" id="ARBA00023054"/>
    </source>
</evidence>
<keyword evidence="5" id="KW-1185">Reference proteome</keyword>
<accession>A0AAV3NGT3</accession>
<sequence>MSGLTSLKSLDQWRSRTSSAMPSRTSSSNSVSIGSFANLKLTAEKLVKEQASAKTELEMANNKLKKITEHVHVLEEKLQNAYNENAKLKVRQKEDEKLWKGLESKFSSTKTVCDQLTETLHHLAGQVQEAEKVKAFFEDKLSATSVALDDIHKQMSSLSLQLESSKETIRNRDDELKHLGVENSKLERSFKEEKIKAVSLVEEKDSVIKNLEATVAANGLAMESLNSKLEQLHLELKLKEDDLLNLRTSKEMLEAEMINLSSKNNYLTNKLDMALQEIKNLEDFVKVLTTKLSELDNKSSAFSEKVVQLNALYESCFDLMQKEKGLAAEYSKTKFEKLQNENIYVTVDKNALYLINRELSTKVSELQKEQQFAMVQHAEECRVAEEKIQKLESESEALLSQKTDMESQIIKLQGNIGILSENSISSENKMQDLLLKISELETANKDQTEKLGVDIEKKESDIIVQKKEIEKCKEQLVLLEQQIIQLSSALEEKDQLVIDLEDKKKQLEGQKTETQTSLLDAETKLTEAKKQYDQMLECKQLELSRHLKEISQRNDQAINDIRKRYELEKTESVNLEKEKAERALKEMERNCEQKLNENKEDSKNHLIRVQEEHASLICRVQQERDKKELDIITKHSEELRRMQIHAENELRERTTSLRNEHEAQLRALKCEHEDELRRLEEELDVQKSKEEKQRKLLQLQWKVMGNSQEDQEVTSKKARNSDSRKRSHLALERSELMEKDSTHLKVTQTPVSNMLKKAEKNTGPKHRRKEYEIETTNGRAITKKTKSTAMFGEPKKSGRRRTPIVTTPGNAAKESKMRIDIMFCC</sequence>
<reference evidence="4 5" key="1">
    <citation type="submission" date="2024-01" db="EMBL/GenBank/DDBJ databases">
        <title>The complete chloroplast genome sequence of Lithospermum erythrorhizon: insights into the phylogenetic relationship among Boraginaceae species and the maternal lineages of purple gromwells.</title>
        <authorList>
            <person name="Okada T."/>
            <person name="Watanabe K."/>
        </authorList>
    </citation>
    <scope>NUCLEOTIDE SEQUENCE [LARGE SCALE GENOMIC DNA]</scope>
</reference>
<keyword evidence="1 2" id="KW-0175">Coiled coil</keyword>
<feature type="coiled-coil region" evidence="2">
    <location>
        <begin position="651"/>
        <end position="696"/>
    </location>
</feature>
<feature type="coiled-coil region" evidence="2">
    <location>
        <begin position="558"/>
        <end position="612"/>
    </location>
</feature>
<dbReference type="PANTHER" id="PTHR23160">
    <property type="entry name" value="SYNAPTONEMAL COMPLEX PROTEIN-RELATED"/>
    <property type="match status" value="1"/>
</dbReference>
<dbReference type="AlphaFoldDB" id="A0AAV3NGT3"/>
<gene>
    <name evidence="4" type="ORF">LIER_00267</name>
</gene>
<proteinExistence type="predicted"/>
<organism evidence="4 5">
    <name type="scientific">Lithospermum erythrorhizon</name>
    <name type="common">Purple gromwell</name>
    <name type="synonym">Lithospermum officinale var. erythrorhizon</name>
    <dbReference type="NCBI Taxonomy" id="34254"/>
    <lineage>
        <taxon>Eukaryota</taxon>
        <taxon>Viridiplantae</taxon>
        <taxon>Streptophyta</taxon>
        <taxon>Embryophyta</taxon>
        <taxon>Tracheophyta</taxon>
        <taxon>Spermatophyta</taxon>
        <taxon>Magnoliopsida</taxon>
        <taxon>eudicotyledons</taxon>
        <taxon>Gunneridae</taxon>
        <taxon>Pentapetalae</taxon>
        <taxon>asterids</taxon>
        <taxon>lamiids</taxon>
        <taxon>Boraginales</taxon>
        <taxon>Boraginaceae</taxon>
        <taxon>Boraginoideae</taxon>
        <taxon>Lithospermeae</taxon>
        <taxon>Lithospermum</taxon>
    </lineage>
</organism>
<dbReference type="PANTHER" id="PTHR23160:SF3">
    <property type="entry name" value="SYNAPTONEMAL COMPLEX PROTEIN 1-RELATED"/>
    <property type="match status" value="1"/>
</dbReference>
<feature type="region of interest" description="Disordered" evidence="3">
    <location>
        <begin position="706"/>
        <end position="728"/>
    </location>
</feature>
<dbReference type="Proteomes" id="UP001454036">
    <property type="component" value="Unassembled WGS sequence"/>
</dbReference>
<feature type="coiled-coil region" evidence="2">
    <location>
        <begin position="374"/>
        <end position="517"/>
    </location>
</feature>
<evidence type="ECO:0000313" key="4">
    <source>
        <dbReference type="EMBL" id="GAA0138540.1"/>
    </source>
</evidence>
<feature type="coiled-coil region" evidence="2">
    <location>
        <begin position="43"/>
        <end position="133"/>
    </location>
</feature>
<feature type="compositionally biased region" description="Low complexity" evidence="3">
    <location>
        <begin position="15"/>
        <end position="30"/>
    </location>
</feature>
<evidence type="ECO:0000256" key="3">
    <source>
        <dbReference type="SAM" id="MobiDB-lite"/>
    </source>
</evidence>
<feature type="region of interest" description="Disordered" evidence="3">
    <location>
        <begin position="1"/>
        <end position="31"/>
    </location>
</feature>
<dbReference type="EMBL" id="BAABME010000019">
    <property type="protein sequence ID" value="GAA0138540.1"/>
    <property type="molecule type" value="Genomic_DNA"/>
</dbReference>
<comment type="caution">
    <text evidence="4">The sequence shown here is derived from an EMBL/GenBank/DDBJ whole genome shotgun (WGS) entry which is preliminary data.</text>
</comment>
<name>A0AAV3NGT3_LITER</name>
<evidence type="ECO:0000256" key="2">
    <source>
        <dbReference type="SAM" id="Coils"/>
    </source>
</evidence>
<protein>
    <submittedName>
        <fullName evidence="4">Actin binding motor protein</fullName>
    </submittedName>
</protein>
<feature type="compositionally biased region" description="Basic and acidic residues" evidence="3">
    <location>
        <begin position="713"/>
        <end position="728"/>
    </location>
</feature>
<feature type="coiled-coil region" evidence="2">
    <location>
        <begin position="222"/>
        <end position="298"/>
    </location>
</feature>
<feature type="region of interest" description="Disordered" evidence="3">
    <location>
        <begin position="788"/>
        <end position="811"/>
    </location>
</feature>
<dbReference type="GO" id="GO:0007131">
    <property type="term" value="P:reciprocal meiotic recombination"/>
    <property type="evidence" value="ECO:0007669"/>
    <property type="project" value="TreeGrafter"/>
</dbReference>